<protein>
    <recommendedName>
        <fullName evidence="11">Outer membrane protein TolC</fullName>
    </recommendedName>
</protein>
<comment type="caution">
    <text evidence="9">The sequence shown here is derived from an EMBL/GenBank/DDBJ whole genome shotgun (WGS) entry which is preliminary data.</text>
</comment>
<keyword evidence="10" id="KW-1185">Reference proteome</keyword>
<proteinExistence type="inferred from homology"/>
<evidence type="ECO:0000313" key="10">
    <source>
        <dbReference type="Proteomes" id="UP001143543"/>
    </source>
</evidence>
<evidence type="ECO:0008006" key="11">
    <source>
        <dbReference type="Google" id="ProtNLM"/>
    </source>
</evidence>
<feature type="coiled-coil region" evidence="8">
    <location>
        <begin position="305"/>
        <end position="364"/>
    </location>
</feature>
<comment type="subcellular location">
    <subcellularLocation>
        <location evidence="1">Cell outer membrane</location>
    </subcellularLocation>
</comment>
<organism evidence="9 10">
    <name type="scientific">Neptunitalea lumnitzerae</name>
    <dbReference type="NCBI Taxonomy" id="2965509"/>
    <lineage>
        <taxon>Bacteria</taxon>
        <taxon>Pseudomonadati</taxon>
        <taxon>Bacteroidota</taxon>
        <taxon>Flavobacteriia</taxon>
        <taxon>Flavobacteriales</taxon>
        <taxon>Flavobacteriaceae</taxon>
        <taxon>Neptunitalea</taxon>
    </lineage>
</organism>
<evidence type="ECO:0000256" key="6">
    <source>
        <dbReference type="ARBA" id="ARBA00023136"/>
    </source>
</evidence>
<reference evidence="9" key="1">
    <citation type="submission" date="2022-07" db="EMBL/GenBank/DDBJ databases">
        <title>Taxonomy of Novel Oxalotrophic and Methylotrophic Bacteria.</title>
        <authorList>
            <person name="Sahin N."/>
            <person name="Tani A."/>
        </authorList>
    </citation>
    <scope>NUCLEOTIDE SEQUENCE</scope>
    <source>
        <strain evidence="9">Y10</strain>
    </source>
</reference>
<keyword evidence="4" id="KW-1134">Transmembrane beta strand</keyword>
<keyword evidence="7" id="KW-0998">Cell outer membrane</keyword>
<keyword evidence="3" id="KW-0813">Transport</keyword>
<dbReference type="InterPro" id="IPR003423">
    <property type="entry name" value="OMP_efflux"/>
</dbReference>
<dbReference type="Proteomes" id="UP001143543">
    <property type="component" value="Unassembled WGS sequence"/>
</dbReference>
<evidence type="ECO:0000256" key="5">
    <source>
        <dbReference type="ARBA" id="ARBA00022692"/>
    </source>
</evidence>
<evidence type="ECO:0000256" key="1">
    <source>
        <dbReference type="ARBA" id="ARBA00004442"/>
    </source>
</evidence>
<evidence type="ECO:0000256" key="3">
    <source>
        <dbReference type="ARBA" id="ARBA00022448"/>
    </source>
</evidence>
<sequence>MLTAQETFTLKDSKEAALNYSKAIKNGDIRLEQAAAAKKEALSHYFPSISATGIGLYGFDDIISPIQGLVPTGIDNIYFASVTANEVLYAGGKVQHANEMAVLQSDVYKIQATQSKDSVVLMTSQKFWNIIELQEQMKVLESTEQYLNKLLEQQQDLLDAGLIARNDQLKVKAEKNRLLLNKSKLNNGRKLALLDFALYTGMKYDTTMVALAEFEDVDNPKLTYQTADTVVTNNSSYQLMQKSVEAKELQVQISNAELLPSISVGISGTQFGSFDNAIDSRFVPVAMGVISIPISDWWGAGRQKVKQDKLAIEIAKNNLEDVKDKLHVAVLQSWYNLTDAYEQIRFAEINNEQATENLEVSTDNYNAGLAGLTDLLDAQRLQQQAAADLVNAYANYKKMEVVYLFRTNNLLGED</sequence>
<dbReference type="Gene3D" id="1.20.1600.10">
    <property type="entry name" value="Outer membrane efflux proteins (OEP)"/>
    <property type="match status" value="1"/>
</dbReference>
<dbReference type="PANTHER" id="PTHR30026">
    <property type="entry name" value="OUTER MEMBRANE PROTEIN TOLC"/>
    <property type="match status" value="1"/>
</dbReference>
<keyword evidence="5" id="KW-0812">Transmembrane</keyword>
<dbReference type="Pfam" id="PF02321">
    <property type="entry name" value="OEP"/>
    <property type="match status" value="1"/>
</dbReference>
<dbReference type="SUPFAM" id="SSF56954">
    <property type="entry name" value="Outer membrane efflux proteins (OEP)"/>
    <property type="match status" value="1"/>
</dbReference>
<evidence type="ECO:0000256" key="2">
    <source>
        <dbReference type="ARBA" id="ARBA00007613"/>
    </source>
</evidence>
<dbReference type="InterPro" id="IPR051906">
    <property type="entry name" value="TolC-like"/>
</dbReference>
<evidence type="ECO:0000256" key="8">
    <source>
        <dbReference type="SAM" id="Coils"/>
    </source>
</evidence>
<dbReference type="EMBL" id="BRVO01000002">
    <property type="protein sequence ID" value="GLB49185.1"/>
    <property type="molecule type" value="Genomic_DNA"/>
</dbReference>
<gene>
    <name evidence="9" type="ORF">Y10_15530</name>
</gene>
<keyword evidence="8" id="KW-0175">Coiled coil</keyword>
<name>A0ABQ5MIE4_9FLAO</name>
<keyword evidence="6" id="KW-0472">Membrane</keyword>
<evidence type="ECO:0000313" key="9">
    <source>
        <dbReference type="EMBL" id="GLB49185.1"/>
    </source>
</evidence>
<comment type="similarity">
    <text evidence="2">Belongs to the outer membrane factor (OMF) (TC 1.B.17) family.</text>
</comment>
<dbReference type="PANTHER" id="PTHR30026:SF20">
    <property type="entry name" value="OUTER MEMBRANE PROTEIN TOLC"/>
    <property type="match status" value="1"/>
</dbReference>
<evidence type="ECO:0000256" key="4">
    <source>
        <dbReference type="ARBA" id="ARBA00022452"/>
    </source>
</evidence>
<evidence type="ECO:0000256" key="7">
    <source>
        <dbReference type="ARBA" id="ARBA00023237"/>
    </source>
</evidence>
<accession>A0ABQ5MIE4</accession>